<dbReference type="InterPro" id="IPR003644">
    <property type="entry name" value="Calx_beta"/>
</dbReference>
<keyword evidence="4" id="KW-0813">Transport</keyword>
<feature type="domain" description="Calx-beta" evidence="6">
    <location>
        <begin position="852"/>
        <end position="951"/>
    </location>
</feature>
<keyword evidence="1 5" id="KW-0732">Signal</keyword>
<dbReference type="Pfam" id="PF13585">
    <property type="entry name" value="CHU_C"/>
    <property type="match status" value="1"/>
</dbReference>
<evidence type="ECO:0000256" key="4">
    <source>
        <dbReference type="ARBA" id="ARBA00023065"/>
    </source>
</evidence>
<keyword evidence="3" id="KW-0106">Calcium</keyword>
<dbReference type="NCBIfam" id="TIGR01451">
    <property type="entry name" value="B_ant_repeat"/>
    <property type="match status" value="2"/>
</dbReference>
<feature type="domain" description="Calx-beta" evidence="6">
    <location>
        <begin position="264"/>
        <end position="364"/>
    </location>
</feature>
<protein>
    <submittedName>
        <fullName evidence="7">Conserved repeat domain-containing protein/gliding motility-associated C-terminal domain-containing protein</fullName>
    </submittedName>
</protein>
<gene>
    <name evidence="7" type="ORF">SAMN04488505_1058</name>
</gene>
<dbReference type="Pfam" id="PF01345">
    <property type="entry name" value="DUF11"/>
    <property type="match status" value="2"/>
</dbReference>
<dbReference type="InterPro" id="IPR047589">
    <property type="entry name" value="DUF11_rpt"/>
</dbReference>
<keyword evidence="2" id="KW-0677">Repeat</keyword>
<accession>A0A1H7ZBM5</accession>
<keyword evidence="4" id="KW-0406">Ion transport</keyword>
<dbReference type="InterPro" id="IPR051171">
    <property type="entry name" value="CaCA"/>
</dbReference>
<dbReference type="Proteomes" id="UP000198984">
    <property type="component" value="Unassembled WGS sequence"/>
</dbReference>
<dbReference type="InterPro" id="IPR038081">
    <property type="entry name" value="CalX-like_sf"/>
</dbReference>
<feature type="domain" description="Calx-beta" evidence="6">
    <location>
        <begin position="618"/>
        <end position="719"/>
    </location>
</feature>
<dbReference type="PANTHER" id="PTHR11878">
    <property type="entry name" value="SODIUM/CALCIUM EXCHANGER"/>
    <property type="match status" value="1"/>
</dbReference>
<proteinExistence type="predicted"/>
<dbReference type="RefSeq" id="WP_089915852.1">
    <property type="nucleotide sequence ID" value="NZ_FOBB01000005.1"/>
</dbReference>
<evidence type="ECO:0000259" key="6">
    <source>
        <dbReference type="SMART" id="SM00237"/>
    </source>
</evidence>
<feature type="domain" description="Calx-beta" evidence="6">
    <location>
        <begin position="148"/>
        <end position="247"/>
    </location>
</feature>
<name>A0A1H7ZBM5_9BACT</name>
<dbReference type="SUPFAM" id="SSF141072">
    <property type="entry name" value="CalX-like"/>
    <property type="match status" value="9"/>
</dbReference>
<keyword evidence="8" id="KW-1185">Reference proteome</keyword>
<dbReference type="InterPro" id="IPR001434">
    <property type="entry name" value="OmcB-like_DUF11"/>
</dbReference>
<dbReference type="PANTHER" id="PTHR11878:SF65">
    <property type="entry name" value="NA_CA-EXCHANGE PROTEIN, ISOFORM G"/>
    <property type="match status" value="1"/>
</dbReference>
<dbReference type="NCBIfam" id="TIGR04131">
    <property type="entry name" value="Bac_Flav_CTERM"/>
    <property type="match status" value="1"/>
</dbReference>
<feature type="domain" description="Calx-beta" evidence="6">
    <location>
        <begin position="735"/>
        <end position="836"/>
    </location>
</feature>
<dbReference type="Pfam" id="PF03160">
    <property type="entry name" value="Calx-beta"/>
    <property type="match status" value="8"/>
</dbReference>
<dbReference type="SMART" id="SM00237">
    <property type="entry name" value="Calx_beta"/>
    <property type="match status" value="7"/>
</dbReference>
<dbReference type="EMBL" id="FOBB01000005">
    <property type="protein sequence ID" value="SEM54897.1"/>
    <property type="molecule type" value="Genomic_DNA"/>
</dbReference>
<dbReference type="STRING" id="573321.SAMN04488505_1058"/>
<feature type="domain" description="Calx-beta" evidence="6">
    <location>
        <begin position="500"/>
        <end position="601"/>
    </location>
</feature>
<evidence type="ECO:0000313" key="8">
    <source>
        <dbReference type="Proteomes" id="UP000198984"/>
    </source>
</evidence>
<dbReference type="Gene3D" id="2.60.40.2030">
    <property type="match status" value="9"/>
</dbReference>
<reference evidence="7 8" key="1">
    <citation type="submission" date="2016-10" db="EMBL/GenBank/DDBJ databases">
        <authorList>
            <person name="de Groot N.N."/>
        </authorList>
    </citation>
    <scope>NUCLEOTIDE SEQUENCE [LARGE SCALE GENOMIC DNA]</scope>
    <source>
        <strain evidence="7 8">DSM 21039</strain>
    </source>
</reference>
<organism evidence="7 8">
    <name type="scientific">Chitinophaga rupis</name>
    <dbReference type="NCBI Taxonomy" id="573321"/>
    <lineage>
        <taxon>Bacteria</taxon>
        <taxon>Pseudomonadati</taxon>
        <taxon>Bacteroidota</taxon>
        <taxon>Chitinophagia</taxon>
        <taxon>Chitinophagales</taxon>
        <taxon>Chitinophagaceae</taxon>
        <taxon>Chitinophaga</taxon>
    </lineage>
</organism>
<dbReference type="GO" id="GO:0030001">
    <property type="term" value="P:metal ion transport"/>
    <property type="evidence" value="ECO:0007669"/>
    <property type="project" value="TreeGrafter"/>
</dbReference>
<feature type="chain" id="PRO_5011570985" evidence="5">
    <location>
        <begin position="26"/>
        <end position="1470"/>
    </location>
</feature>
<dbReference type="GO" id="GO:0016020">
    <property type="term" value="C:membrane"/>
    <property type="evidence" value="ECO:0007669"/>
    <property type="project" value="InterPro"/>
</dbReference>
<feature type="signal peptide" evidence="5">
    <location>
        <begin position="1"/>
        <end position="25"/>
    </location>
</feature>
<dbReference type="InterPro" id="IPR026341">
    <property type="entry name" value="T9SS_type_B"/>
</dbReference>
<dbReference type="GO" id="GO:0007154">
    <property type="term" value="P:cell communication"/>
    <property type="evidence" value="ECO:0007669"/>
    <property type="project" value="InterPro"/>
</dbReference>
<sequence>MSAKHYRTLCCTFAAFILAASQLLAADNPVKLHRKGKRIQTISTGNPIDANENGGYGGMDILLSEGPATEDISITFTVSGTATANTDYYTSIWTGTTTIFAGEDYIHLPLEAINDDLIEGDEDVVVTITGATGLSSATAYALDPHITETLKIIDNDNVITAYPTTGQAGEPSAPITAKFALPGSLLAPEDITINYYVDGGTATNGVDYQTPSGQIILPAGSNYVVLTIPVIDDKTIEGNETVRITMSSATAASFNVQLSSSRSVSSSILDDDSELSIGIVGTINGKEKPTTSGAFTISLPPGVKAGEIVTVVYSIGGTATAGSDYKALTGKAFISAGKSSVLVPITMFDDQVIEGQEDIVITVLSGSSNNLATYAISTTNNTTTVSIEDDDNVPANCQINAITVADGSESSGDGSFKLALPGTYTFKQDMAVTYQVSGTAMPGTDYTTLAGTATLVAGQNSVLVPVPVLNDALIEGDESVIIKPQPVTSGGINFAGGDTCVVMILDDDDDNLKVSVSAYDPSATEPTDTAAFRLSLPNGNAASVPVTVTYQVGGTAANGTDYTSLTGTVTIEADSTGAFIPLQVLDDNLIEGDETVTIKLLTVTSTLPFTIDHTKDSAAITIDDDDVANMDIIAGTSVKTGAEPATNGQFTVSIASGKITSVPITVTYTTAGTATSGTDYTALSGTVTIAANSSSATVDVPVKDDNLVEGDETVIMTLTGATAGLPFVIGAHSKDTVIIDDDDDVNMGIIIEASIPDAEEPATNGEFTIKLASGKTPLVPITVTYTVSGSAVSGTDFTPLTGTVTIPANSTSVTFPVKVMNDTIAETAETVIVTLNTITSTMPFVKGAADKDTVTIYDDDTEQVIISASDPDAAEPSDGGQFTIRIASGKPVTADVVLDLTITGTATNGTDYASIPLTITIPNGSSNVTIPVTVIDDNRVEGKETVIVTLTKLTSAVKYDIGKLKTDTVTITDEDAANMAIEMVATKADAAEPGDGTTDKGEFTVRLASGKLADKPITVQYEVKGSAQNAVDYDSIPAQVVIPAGSNGVKIPITVIDDTKPEGVEAITLIINKITAYLAFTGLNSSATVQIADNDTVTTAAWMSTDVTGKVSSGNSIRYTIHISNGSDTNQVNVIIKDLVPAYTVFVSAEDGIKPDASGLLTWTIPVIAPGITVTRELLVRVADDLTGADSIVNTATIDLSDGVGDQPVHPADPLNPNFPNLSSGPNDPATVVYVNKSGGFNTWKTVKNDDNTAVAKPAQELLYRIYIRNTGGVQLANVTIVDTIPAHTKYVSNATGGVYNAASNTISWTRATIGVKVKDSVSFLVRTDDDLTGVAQIENIATVGTADTVRRTGICDPFTDASCPGTPAPAVILVENKPVNLDLVFPNVFTPNGDGLNEYFKIAGLESYTAPELYVYNRWGGQVYASQDYHNDWDGNGGKLNEGTYYYVLKVKTSSDEEKLYKGWVQILK</sequence>
<evidence type="ECO:0000256" key="1">
    <source>
        <dbReference type="ARBA" id="ARBA00022729"/>
    </source>
</evidence>
<dbReference type="OrthoDB" id="2582440at2"/>
<evidence type="ECO:0000256" key="5">
    <source>
        <dbReference type="SAM" id="SignalP"/>
    </source>
</evidence>
<feature type="domain" description="Calx-beta" evidence="6">
    <location>
        <begin position="967"/>
        <end position="1072"/>
    </location>
</feature>
<evidence type="ECO:0000313" key="7">
    <source>
        <dbReference type="EMBL" id="SEM54897.1"/>
    </source>
</evidence>
<evidence type="ECO:0000256" key="2">
    <source>
        <dbReference type="ARBA" id="ARBA00022737"/>
    </source>
</evidence>
<evidence type="ECO:0000256" key="3">
    <source>
        <dbReference type="ARBA" id="ARBA00022837"/>
    </source>
</evidence>